<feature type="region of interest" description="Disordered" evidence="1">
    <location>
        <begin position="28"/>
        <end position="65"/>
    </location>
</feature>
<evidence type="ECO:0000313" key="2">
    <source>
        <dbReference type="EMBL" id="GAA3900861.1"/>
    </source>
</evidence>
<sequence>MAGPGAGPTFNGSLRGIAEVTTLDSRSGVFSAQAEESVGRARPYGPHPAGARVPDTTPARAHDTR</sequence>
<name>A0ABP7LH58_9ACTN</name>
<accession>A0ABP7LH58</accession>
<evidence type="ECO:0000313" key="3">
    <source>
        <dbReference type="Proteomes" id="UP001501563"/>
    </source>
</evidence>
<dbReference type="Proteomes" id="UP001501563">
    <property type="component" value="Unassembled WGS sequence"/>
</dbReference>
<dbReference type="RefSeq" id="WP_345553968.1">
    <property type="nucleotide sequence ID" value="NZ_BAAAZA010000046.1"/>
</dbReference>
<reference evidence="3" key="1">
    <citation type="journal article" date="2019" name="Int. J. Syst. Evol. Microbiol.">
        <title>The Global Catalogue of Microorganisms (GCM) 10K type strain sequencing project: providing services to taxonomists for standard genome sequencing and annotation.</title>
        <authorList>
            <consortium name="The Broad Institute Genomics Platform"/>
            <consortium name="The Broad Institute Genome Sequencing Center for Infectious Disease"/>
            <person name="Wu L."/>
            <person name="Ma J."/>
        </authorList>
    </citation>
    <scope>NUCLEOTIDE SEQUENCE [LARGE SCALE GENOMIC DNA]</scope>
    <source>
        <strain evidence="3">JCM 16578</strain>
    </source>
</reference>
<dbReference type="EMBL" id="BAAAZA010000046">
    <property type="protein sequence ID" value="GAA3900861.1"/>
    <property type="molecule type" value="Genomic_DNA"/>
</dbReference>
<evidence type="ECO:0000256" key="1">
    <source>
        <dbReference type="SAM" id="MobiDB-lite"/>
    </source>
</evidence>
<gene>
    <name evidence="2" type="ORF">GCM10022207_82030</name>
</gene>
<protein>
    <submittedName>
        <fullName evidence="2">Uncharacterized protein</fullName>
    </submittedName>
</protein>
<comment type="caution">
    <text evidence="2">The sequence shown here is derived from an EMBL/GenBank/DDBJ whole genome shotgun (WGS) entry which is preliminary data.</text>
</comment>
<keyword evidence="3" id="KW-1185">Reference proteome</keyword>
<organism evidence="2 3">
    <name type="scientific">Streptomyces lannensis</name>
    <dbReference type="NCBI Taxonomy" id="766498"/>
    <lineage>
        <taxon>Bacteria</taxon>
        <taxon>Bacillati</taxon>
        <taxon>Actinomycetota</taxon>
        <taxon>Actinomycetes</taxon>
        <taxon>Kitasatosporales</taxon>
        <taxon>Streptomycetaceae</taxon>
        <taxon>Streptomyces</taxon>
    </lineage>
</organism>
<proteinExistence type="predicted"/>